<evidence type="ECO:0000313" key="3">
    <source>
        <dbReference type="Proteomes" id="UP000523105"/>
    </source>
</evidence>
<dbReference type="Proteomes" id="UP000523105">
    <property type="component" value="Unassembled WGS sequence"/>
</dbReference>
<proteinExistence type="predicted"/>
<evidence type="ECO:0000313" key="2">
    <source>
        <dbReference type="EMBL" id="NWJ43165.1"/>
    </source>
</evidence>
<accession>A0A7K4MNL0</accession>
<reference evidence="2 3" key="1">
    <citation type="journal article" date="2019" name="Environ. Microbiol.">
        <title>Genomics insights into ecotype formation of ammonia-oxidizing archaea in the deep ocean.</title>
        <authorList>
            <person name="Wang Y."/>
            <person name="Huang J.M."/>
            <person name="Cui G.J."/>
            <person name="Nunoura T."/>
            <person name="Takaki Y."/>
            <person name="Li W.L."/>
            <person name="Li J."/>
            <person name="Gao Z.M."/>
            <person name="Takai K."/>
            <person name="Zhang A.Q."/>
            <person name="Stepanauskas R."/>
        </authorList>
    </citation>
    <scope>NUCLEOTIDE SEQUENCE [LARGE SCALE GENOMIC DNA]</scope>
    <source>
        <strain evidence="2 3">L15b</strain>
    </source>
</reference>
<keyword evidence="1" id="KW-0812">Transmembrane</keyword>
<sequence length="257" mass="29887">MHDQNYERKISILDWGIIISAILLLLTVYLPQSIWKEEVKFRKLGRHRMTSIAHAEEFYFEMTGAYTSNGEHLFELVEAAMDSLIADSLFTDEQIINLDGTAYPVTMERGFEIRVDTTFSSATDLYFSYEDTIYTVGLHNPDSGNIDTMFVNVKDLDRFKADQHFREIYNTDIVTRSEIRTDYLRRKYHLNTEMLKCPLTNDPFIFEIDTTEDEAVFIVTSPLHVMDGPYTETRFGIFTFEAGDHGYIKGTRKSWAE</sequence>
<name>A0A7K4MNL0_9ARCH</name>
<comment type="caution">
    <text evidence="2">The sequence shown here is derived from an EMBL/GenBank/DDBJ whole genome shotgun (WGS) entry which is preliminary data.</text>
</comment>
<keyword evidence="1" id="KW-0472">Membrane</keyword>
<evidence type="ECO:0000256" key="1">
    <source>
        <dbReference type="SAM" id="Phobius"/>
    </source>
</evidence>
<keyword evidence="1" id="KW-1133">Transmembrane helix</keyword>
<feature type="transmembrane region" description="Helical" evidence="1">
    <location>
        <begin position="12"/>
        <end position="30"/>
    </location>
</feature>
<protein>
    <submittedName>
        <fullName evidence="2">Uncharacterized protein</fullName>
    </submittedName>
</protein>
<gene>
    <name evidence="2" type="ORF">HX837_03005</name>
</gene>
<dbReference type="EMBL" id="JACASV010000013">
    <property type="protein sequence ID" value="NWJ43165.1"/>
    <property type="molecule type" value="Genomic_DNA"/>
</dbReference>
<dbReference type="AlphaFoldDB" id="A0A7K4MNL0"/>
<organism evidence="2 3">
    <name type="scientific">Marine Group I thaumarchaeote</name>
    <dbReference type="NCBI Taxonomy" id="2511932"/>
    <lineage>
        <taxon>Archaea</taxon>
        <taxon>Nitrososphaerota</taxon>
        <taxon>Marine Group I</taxon>
    </lineage>
</organism>